<protein>
    <submittedName>
        <fullName evidence="1">Uncharacterized protein</fullName>
    </submittedName>
</protein>
<evidence type="ECO:0000313" key="2">
    <source>
        <dbReference type="Proteomes" id="UP000198211"/>
    </source>
</evidence>
<keyword evidence="2" id="KW-1185">Reference proteome</keyword>
<dbReference type="AlphaFoldDB" id="A0A225VET4"/>
<name>A0A225VET4_9STRA</name>
<organism evidence="1 2">
    <name type="scientific">Phytophthora megakarya</name>
    <dbReference type="NCBI Taxonomy" id="4795"/>
    <lineage>
        <taxon>Eukaryota</taxon>
        <taxon>Sar</taxon>
        <taxon>Stramenopiles</taxon>
        <taxon>Oomycota</taxon>
        <taxon>Peronosporomycetes</taxon>
        <taxon>Peronosporales</taxon>
        <taxon>Peronosporaceae</taxon>
        <taxon>Phytophthora</taxon>
    </lineage>
</organism>
<reference evidence="2" key="1">
    <citation type="submission" date="2017-03" db="EMBL/GenBank/DDBJ databases">
        <title>Phytopthora megakarya and P. palmivora, two closely related causual agents of cacao black pod achieved similar genome size and gene model numbers by different mechanisms.</title>
        <authorList>
            <person name="Ali S."/>
            <person name="Shao J."/>
            <person name="Larry D.J."/>
            <person name="Kronmiller B."/>
            <person name="Shen D."/>
            <person name="Strem M.D."/>
            <person name="Melnick R.L."/>
            <person name="Guiltinan M.J."/>
            <person name="Tyler B.M."/>
            <person name="Meinhardt L.W."/>
            <person name="Bailey B.A."/>
        </authorList>
    </citation>
    <scope>NUCLEOTIDE SEQUENCE [LARGE SCALE GENOMIC DNA]</scope>
    <source>
        <strain evidence="2">zdho120</strain>
    </source>
</reference>
<feature type="non-terminal residue" evidence="1">
    <location>
        <position position="1"/>
    </location>
</feature>
<accession>A0A225VET4</accession>
<proteinExistence type="predicted"/>
<dbReference type="EMBL" id="NBNE01005793">
    <property type="protein sequence ID" value="OWZ03000.1"/>
    <property type="molecule type" value="Genomic_DNA"/>
</dbReference>
<comment type="caution">
    <text evidence="1">The sequence shown here is derived from an EMBL/GenBank/DDBJ whole genome shotgun (WGS) entry which is preliminary data.</text>
</comment>
<evidence type="ECO:0000313" key="1">
    <source>
        <dbReference type="EMBL" id="OWZ03000.1"/>
    </source>
</evidence>
<gene>
    <name evidence="1" type="ORF">PHMEG_00025342</name>
</gene>
<sequence length="199" mass="22460">WSRSIKTRFPEAETQEEIWVHAAHAALHLLAQLLRSFSSLHEIIGRMPTTAICMLTVKWPEQGWMPAVDEAMETETVTSQRRVRFLEEAVLIGSVPHVSNPISQLLDRLLLAVRTRLQYQQSFLAADKSQADQWEVMGEFTAAILEDGGRDAQDRKLNEVSKIQYYGRLTVKVSSGPNGCQTARRGCVQSNDTCGYDRL</sequence>
<dbReference type="Proteomes" id="UP000198211">
    <property type="component" value="Unassembled WGS sequence"/>
</dbReference>